<accession>A0A1G8YL86</accession>
<dbReference type="Gene3D" id="3.40.50.1820">
    <property type="entry name" value="alpha/beta hydrolase"/>
    <property type="match status" value="1"/>
</dbReference>
<dbReference type="InterPro" id="IPR029058">
    <property type="entry name" value="AB_hydrolase_fold"/>
</dbReference>
<dbReference type="PANTHER" id="PTHR43798">
    <property type="entry name" value="MONOACYLGLYCEROL LIPASE"/>
    <property type="match status" value="1"/>
</dbReference>
<dbReference type="Pfam" id="PF00561">
    <property type="entry name" value="Abhydrolase_1"/>
    <property type="match status" value="1"/>
</dbReference>
<dbReference type="Proteomes" id="UP000198856">
    <property type="component" value="Unassembled WGS sequence"/>
</dbReference>
<protein>
    <submittedName>
        <fullName evidence="4">Pimeloyl-ACP methyl ester carboxylesterase</fullName>
    </submittedName>
</protein>
<dbReference type="InterPro" id="IPR000639">
    <property type="entry name" value="Epox_hydrolase-like"/>
</dbReference>
<dbReference type="PRINTS" id="PR00412">
    <property type="entry name" value="EPOXHYDRLASE"/>
</dbReference>
<dbReference type="InterPro" id="IPR000073">
    <property type="entry name" value="AB_hydrolase_1"/>
</dbReference>
<proteinExistence type="predicted"/>
<dbReference type="SUPFAM" id="SSF53474">
    <property type="entry name" value="alpha/beta-Hydrolases"/>
    <property type="match status" value="1"/>
</dbReference>
<evidence type="ECO:0000256" key="1">
    <source>
        <dbReference type="ARBA" id="ARBA00022801"/>
    </source>
</evidence>
<dbReference type="STRING" id="890420.SAMN05216226_11538"/>
<dbReference type="GO" id="GO:0016787">
    <property type="term" value="F:hydrolase activity"/>
    <property type="evidence" value="ECO:0007669"/>
    <property type="project" value="UniProtKB-KW"/>
</dbReference>
<name>A0A1G8YL86_9EURY</name>
<organism evidence="4 5">
    <name type="scientific">Halovenus aranensis</name>
    <dbReference type="NCBI Taxonomy" id="890420"/>
    <lineage>
        <taxon>Archaea</taxon>
        <taxon>Methanobacteriati</taxon>
        <taxon>Methanobacteriota</taxon>
        <taxon>Stenosarchaea group</taxon>
        <taxon>Halobacteria</taxon>
        <taxon>Halobacteriales</taxon>
        <taxon>Haloarculaceae</taxon>
        <taxon>Halovenus</taxon>
    </lineage>
</organism>
<gene>
    <name evidence="4" type="ORF">SAMN05216226_11538</name>
</gene>
<dbReference type="PANTHER" id="PTHR43798:SF31">
    <property type="entry name" value="AB HYDROLASE SUPERFAMILY PROTEIN YCLE"/>
    <property type="match status" value="1"/>
</dbReference>
<dbReference type="RefSeq" id="WP_092704143.1">
    <property type="nucleotide sequence ID" value="NZ_FNFC01000015.1"/>
</dbReference>
<reference evidence="4 5" key="1">
    <citation type="submission" date="2016-10" db="EMBL/GenBank/DDBJ databases">
        <authorList>
            <person name="de Groot N.N."/>
        </authorList>
    </citation>
    <scope>NUCLEOTIDE SEQUENCE [LARGE SCALE GENOMIC DNA]</scope>
    <source>
        <strain evidence="4 5">IBRC-M10015</strain>
    </source>
</reference>
<dbReference type="EMBL" id="FNFC01000015">
    <property type="protein sequence ID" value="SDK03632.1"/>
    <property type="molecule type" value="Genomic_DNA"/>
</dbReference>
<dbReference type="OrthoDB" id="9890at2157"/>
<keyword evidence="5" id="KW-1185">Reference proteome</keyword>
<dbReference type="PRINTS" id="PR00111">
    <property type="entry name" value="ABHYDROLASE"/>
</dbReference>
<feature type="domain" description="AB hydrolase-1" evidence="3">
    <location>
        <begin position="32"/>
        <end position="134"/>
    </location>
</feature>
<feature type="region of interest" description="Disordered" evidence="2">
    <location>
        <begin position="215"/>
        <end position="235"/>
    </location>
</feature>
<evidence type="ECO:0000313" key="4">
    <source>
        <dbReference type="EMBL" id="SDK03632.1"/>
    </source>
</evidence>
<evidence type="ECO:0000256" key="2">
    <source>
        <dbReference type="SAM" id="MobiDB-lite"/>
    </source>
</evidence>
<dbReference type="AlphaFoldDB" id="A0A1G8YL86"/>
<dbReference type="InterPro" id="IPR050266">
    <property type="entry name" value="AB_hydrolase_sf"/>
</dbReference>
<evidence type="ECO:0000259" key="3">
    <source>
        <dbReference type="Pfam" id="PF00561"/>
    </source>
</evidence>
<keyword evidence="1" id="KW-0378">Hydrolase</keyword>
<evidence type="ECO:0000313" key="5">
    <source>
        <dbReference type="Proteomes" id="UP000198856"/>
    </source>
</evidence>
<dbReference type="GO" id="GO:0016020">
    <property type="term" value="C:membrane"/>
    <property type="evidence" value="ECO:0007669"/>
    <property type="project" value="TreeGrafter"/>
</dbReference>
<sequence>MSSLPDGVRSRTVSTDRLETHLLETGRADGDPVVFVHGNASSSRFYAELLADLPDRYRAIAPDLRGYGHSERRPIDATRGLRDFAEDIRALVAEIEIEQPALVGWSTGGGVVMRYAIEQPESVASLALLNPVSPHGYGGTRRDGTPCQPDYAGTGAGMANDDFIERLEAGDRRADSDASPRNVMRSFYLAPETELDPELEDAYVDALLNTETGDDYYPGDATASENWPGVAPGEGGTNNALSPKYLDLTGIVDIDPAVPILWIRGAEDRIISDTSFFDAGYLGKIGELPEWPGEDEYPPQPMVSQTRAVFEEYADAGGEYDELVVEGAGHSPHIEQHDEVLSALTAHLDDATTRIGNS</sequence>